<name>A0A0W0VV96_9GAMM</name>
<organism evidence="1 2">
    <name type="scientific">Legionella maceachernii</name>
    <dbReference type="NCBI Taxonomy" id="466"/>
    <lineage>
        <taxon>Bacteria</taxon>
        <taxon>Pseudomonadati</taxon>
        <taxon>Pseudomonadota</taxon>
        <taxon>Gammaproteobacteria</taxon>
        <taxon>Legionellales</taxon>
        <taxon>Legionellaceae</taxon>
        <taxon>Legionella</taxon>
    </lineage>
</organism>
<sequence length="96" mass="10820">MAKNKIAKQEEIITPDSFDFMFSDDLPPFDEANMTGAINGLIEASNQQMKIAFELTKLIAGNNNNEEQVFSVYKKAVKIVCENYSLKNLLNELEIS</sequence>
<gene>
    <name evidence="1" type="ORF">Lmac_2916</name>
</gene>
<dbReference type="EMBL" id="LNYL01000051">
    <property type="protein sequence ID" value="KTD24043.1"/>
    <property type="molecule type" value="Genomic_DNA"/>
</dbReference>
<evidence type="ECO:0000313" key="1">
    <source>
        <dbReference type="EMBL" id="KTD24043.1"/>
    </source>
</evidence>
<dbReference type="Proteomes" id="UP000054908">
    <property type="component" value="Unassembled WGS sequence"/>
</dbReference>
<protein>
    <submittedName>
        <fullName evidence="1">Uncharacterized protein</fullName>
    </submittedName>
</protein>
<reference evidence="1 2" key="1">
    <citation type="submission" date="2015-11" db="EMBL/GenBank/DDBJ databases">
        <title>Genomic analysis of 38 Legionella species identifies large and diverse effector repertoires.</title>
        <authorList>
            <person name="Burstein D."/>
            <person name="Amaro F."/>
            <person name="Zusman T."/>
            <person name="Lifshitz Z."/>
            <person name="Cohen O."/>
            <person name="Gilbert J.A."/>
            <person name="Pupko T."/>
            <person name="Shuman H.A."/>
            <person name="Segal G."/>
        </authorList>
    </citation>
    <scope>NUCLEOTIDE SEQUENCE [LARGE SCALE GENOMIC DNA]</scope>
    <source>
        <strain evidence="1 2">PX-1-G2-E2</strain>
    </source>
</reference>
<accession>A0A0W0VV96</accession>
<comment type="caution">
    <text evidence="1">The sequence shown here is derived from an EMBL/GenBank/DDBJ whole genome shotgun (WGS) entry which is preliminary data.</text>
</comment>
<dbReference type="STRING" id="466.Lmac_2916"/>
<dbReference type="AlphaFoldDB" id="A0A0W0VV96"/>
<evidence type="ECO:0000313" key="2">
    <source>
        <dbReference type="Proteomes" id="UP000054908"/>
    </source>
</evidence>
<proteinExistence type="predicted"/>
<dbReference type="PATRIC" id="fig|466.6.peg.3126"/>
<dbReference type="RefSeq" id="WP_058453594.1">
    <property type="nucleotide sequence ID" value="NZ_CAAAIB010000001.1"/>
</dbReference>
<dbReference type="OrthoDB" id="9905173at2"/>
<keyword evidence="2" id="KW-1185">Reference proteome</keyword>